<evidence type="ECO:0000256" key="1">
    <source>
        <dbReference type="SAM" id="Phobius"/>
    </source>
</evidence>
<keyword evidence="1" id="KW-0472">Membrane</keyword>
<dbReference type="Pfam" id="PF10947">
    <property type="entry name" value="DUF2628"/>
    <property type="match status" value="1"/>
</dbReference>
<dbReference type="RefSeq" id="WP_177174423.1">
    <property type="nucleotide sequence ID" value="NZ_FOGT01000019.1"/>
</dbReference>
<sequence>MNRPGPYINNVLLTNKNPVVQSIIEKNTSYYTGKWQKYKNPGVYSGWNWPAFFFTPFWLAYRHMYVWVMVFFLLYLSGIAVIAFLPAMIYYGGIPEYVLPVWQMVYPVLINVFFGLKGNALYGKRTAKLVQWKEGKIDKPMAPLFTKTGGSWLSAFVTPAIVWLLLFVPYQTVDSWVYNPPLEYGVYVYSDDKPSPQGVLDVKRTPSFEKYSARINFLYYGDEPVDNRRFDVLLFYKEEEDNSWTLERERTYTFFTSDRVSLDLIDAEDPAAKTGKYRLEIHIDGSLEAEEEFTITPPQ</sequence>
<protein>
    <recommendedName>
        <fullName evidence="4">DUF2628 domain-containing protein</fullName>
    </recommendedName>
</protein>
<dbReference type="AlphaFoldDB" id="A0A1H9WS50"/>
<feature type="transmembrane region" description="Helical" evidence="1">
    <location>
        <begin position="149"/>
        <end position="170"/>
    </location>
</feature>
<keyword evidence="1" id="KW-0812">Transmembrane</keyword>
<feature type="transmembrane region" description="Helical" evidence="1">
    <location>
        <begin position="97"/>
        <end position="116"/>
    </location>
</feature>
<dbReference type="EMBL" id="FOGT01000019">
    <property type="protein sequence ID" value="SES36609.1"/>
    <property type="molecule type" value="Genomic_DNA"/>
</dbReference>
<organism evidence="2 3">
    <name type="scientific">Salipaludibacillus aurantiacus</name>
    <dbReference type="NCBI Taxonomy" id="1601833"/>
    <lineage>
        <taxon>Bacteria</taxon>
        <taxon>Bacillati</taxon>
        <taxon>Bacillota</taxon>
        <taxon>Bacilli</taxon>
        <taxon>Bacillales</taxon>
        <taxon>Bacillaceae</taxon>
    </lineage>
</organism>
<gene>
    <name evidence="2" type="ORF">SAMN05518684_11959</name>
</gene>
<evidence type="ECO:0000313" key="2">
    <source>
        <dbReference type="EMBL" id="SES36609.1"/>
    </source>
</evidence>
<accession>A0A1H9WS50</accession>
<feature type="transmembrane region" description="Helical" evidence="1">
    <location>
        <begin position="65"/>
        <end position="91"/>
    </location>
</feature>
<proteinExistence type="predicted"/>
<dbReference type="Proteomes" id="UP000198571">
    <property type="component" value="Unassembled WGS sequence"/>
</dbReference>
<dbReference type="InterPro" id="IPR024399">
    <property type="entry name" value="DUF2628"/>
</dbReference>
<name>A0A1H9WS50_9BACI</name>
<reference evidence="3" key="1">
    <citation type="submission" date="2016-10" db="EMBL/GenBank/DDBJ databases">
        <authorList>
            <person name="Varghese N."/>
            <person name="Submissions S."/>
        </authorList>
    </citation>
    <scope>NUCLEOTIDE SEQUENCE [LARGE SCALE GENOMIC DNA]</scope>
    <source>
        <strain evidence="3">S9</strain>
    </source>
</reference>
<evidence type="ECO:0008006" key="4">
    <source>
        <dbReference type="Google" id="ProtNLM"/>
    </source>
</evidence>
<keyword evidence="1" id="KW-1133">Transmembrane helix</keyword>
<keyword evidence="3" id="KW-1185">Reference proteome</keyword>
<evidence type="ECO:0000313" key="3">
    <source>
        <dbReference type="Proteomes" id="UP000198571"/>
    </source>
</evidence>